<keyword evidence="4" id="KW-0479">Metal-binding</keyword>
<organism evidence="13 14">
    <name type="scientific">Lutibacter oricola</name>
    <dbReference type="NCBI Taxonomy" id="762486"/>
    <lineage>
        <taxon>Bacteria</taxon>
        <taxon>Pseudomonadati</taxon>
        <taxon>Bacteroidota</taxon>
        <taxon>Flavobacteriia</taxon>
        <taxon>Flavobacteriales</taxon>
        <taxon>Flavobacteriaceae</taxon>
        <taxon>Lutibacter</taxon>
    </lineage>
</organism>
<dbReference type="PROSITE" id="PS00198">
    <property type="entry name" value="4FE4S_FER_1"/>
    <property type="match status" value="1"/>
</dbReference>
<dbReference type="EMBL" id="FNNJ01000008">
    <property type="protein sequence ID" value="SDX67943.1"/>
    <property type="molecule type" value="Genomic_DNA"/>
</dbReference>
<evidence type="ECO:0000256" key="2">
    <source>
        <dbReference type="ARBA" id="ARBA00022485"/>
    </source>
</evidence>
<evidence type="ECO:0000256" key="1">
    <source>
        <dbReference type="ARBA" id="ARBA00022475"/>
    </source>
</evidence>
<dbReference type="PROSITE" id="PS51379">
    <property type="entry name" value="4FE4S_FER_2"/>
    <property type="match status" value="2"/>
</dbReference>
<evidence type="ECO:0000256" key="7">
    <source>
        <dbReference type="ARBA" id="ARBA00023004"/>
    </source>
</evidence>
<evidence type="ECO:0000259" key="12">
    <source>
        <dbReference type="PROSITE" id="PS51379"/>
    </source>
</evidence>
<dbReference type="Gene3D" id="3.30.70.3270">
    <property type="match status" value="1"/>
</dbReference>
<gene>
    <name evidence="13" type="ORF">SAMN05444411_10820</name>
</gene>
<keyword evidence="3" id="KW-0874">Quinone</keyword>
<keyword evidence="11" id="KW-0472">Membrane</keyword>
<keyword evidence="14" id="KW-1185">Reference proteome</keyword>
<dbReference type="GO" id="GO:0016020">
    <property type="term" value="C:membrane"/>
    <property type="evidence" value="ECO:0007669"/>
    <property type="project" value="InterPro"/>
</dbReference>
<evidence type="ECO:0000256" key="4">
    <source>
        <dbReference type="ARBA" id="ARBA00022723"/>
    </source>
</evidence>
<dbReference type="RefSeq" id="WP_090124343.1">
    <property type="nucleotide sequence ID" value="NZ_FNNJ01000008.1"/>
</dbReference>
<dbReference type="SUPFAM" id="SSF54862">
    <property type="entry name" value="4Fe-4S ferredoxins"/>
    <property type="match status" value="1"/>
</dbReference>
<dbReference type="GO" id="GO:0046872">
    <property type="term" value="F:metal ion binding"/>
    <property type="evidence" value="ECO:0007669"/>
    <property type="project" value="UniProtKB-KW"/>
</dbReference>
<feature type="domain" description="4Fe-4S ferredoxin-type" evidence="12">
    <location>
        <begin position="101"/>
        <end position="130"/>
    </location>
</feature>
<evidence type="ECO:0000256" key="9">
    <source>
        <dbReference type="ARBA" id="ARBA00023027"/>
    </source>
</evidence>
<name>A0A1H3DN64_9FLAO</name>
<evidence type="ECO:0000256" key="6">
    <source>
        <dbReference type="ARBA" id="ARBA00022967"/>
    </source>
</evidence>
<evidence type="ECO:0000313" key="14">
    <source>
        <dbReference type="Proteomes" id="UP000199595"/>
    </source>
</evidence>
<keyword evidence="10" id="KW-0830">Ubiquinone</keyword>
<dbReference type="PANTHER" id="PTHR10849">
    <property type="entry name" value="NADH DEHYDROGENASE UBIQUINONE IRON-SULFUR PROTEIN 8, MITOCHONDRIAL"/>
    <property type="match status" value="1"/>
</dbReference>
<dbReference type="InterPro" id="IPR017900">
    <property type="entry name" value="4Fe4S_Fe_S_CS"/>
</dbReference>
<evidence type="ECO:0000256" key="8">
    <source>
        <dbReference type="ARBA" id="ARBA00023014"/>
    </source>
</evidence>
<keyword evidence="1" id="KW-1003">Cell membrane</keyword>
<accession>A0A1H3DN64</accession>
<dbReference type="STRING" id="762486.SAMN05444411_10820"/>
<dbReference type="Proteomes" id="UP000199595">
    <property type="component" value="Unassembled WGS sequence"/>
</dbReference>
<reference evidence="13 14" key="1">
    <citation type="submission" date="2016-10" db="EMBL/GenBank/DDBJ databases">
        <authorList>
            <person name="de Groot N.N."/>
        </authorList>
    </citation>
    <scope>NUCLEOTIDE SEQUENCE [LARGE SCALE GENOMIC DNA]</scope>
    <source>
        <strain evidence="13 14">DSM 24956</strain>
    </source>
</reference>
<keyword evidence="6" id="KW-1278">Translocase</keyword>
<dbReference type="PANTHER" id="PTHR10849:SF24">
    <property type="entry name" value="NADH-QUINONE OXIDOREDUCTASE SUBUNIT I 2"/>
    <property type="match status" value="1"/>
</dbReference>
<feature type="domain" description="4Fe-4S ferredoxin-type" evidence="12">
    <location>
        <begin position="57"/>
        <end position="86"/>
    </location>
</feature>
<evidence type="ECO:0000256" key="11">
    <source>
        <dbReference type="ARBA" id="ARBA00023136"/>
    </source>
</evidence>
<dbReference type="AlphaFoldDB" id="A0A1H3DN64"/>
<dbReference type="GO" id="GO:0016651">
    <property type="term" value="F:oxidoreductase activity, acting on NAD(P)H"/>
    <property type="evidence" value="ECO:0007669"/>
    <property type="project" value="InterPro"/>
</dbReference>
<proteinExistence type="predicted"/>
<keyword evidence="5" id="KW-0677">Repeat</keyword>
<keyword evidence="2" id="KW-0004">4Fe-4S</keyword>
<evidence type="ECO:0000256" key="3">
    <source>
        <dbReference type="ARBA" id="ARBA00022719"/>
    </source>
</evidence>
<dbReference type="Pfam" id="PF12838">
    <property type="entry name" value="Fer4_7"/>
    <property type="match status" value="1"/>
</dbReference>
<sequence length="158" mass="17989">MSYFGDIYKGIKTLLTGMSVTGKVFLNNKNNSITQQYPDNRETLKMFNRFRGEVVMPHNEKNEHTCTGCQKCEIACPNGSIEIIWDRQIDPESGKKKKMIDKHIYHLGMCTMCGLCIEACPTDAILWAQNYENSVYDRTKLTKVLNQPGSKIMPGVED</sequence>
<dbReference type="OrthoDB" id="9808559at2"/>
<keyword evidence="7" id="KW-0408">Iron</keyword>
<evidence type="ECO:0000313" key="13">
    <source>
        <dbReference type="EMBL" id="SDX67943.1"/>
    </source>
</evidence>
<evidence type="ECO:0000256" key="5">
    <source>
        <dbReference type="ARBA" id="ARBA00022737"/>
    </source>
</evidence>
<evidence type="ECO:0000256" key="10">
    <source>
        <dbReference type="ARBA" id="ARBA00023075"/>
    </source>
</evidence>
<dbReference type="InterPro" id="IPR017896">
    <property type="entry name" value="4Fe4S_Fe-S-bd"/>
</dbReference>
<keyword evidence="8" id="KW-0411">Iron-sulfur</keyword>
<dbReference type="GO" id="GO:0051539">
    <property type="term" value="F:4 iron, 4 sulfur cluster binding"/>
    <property type="evidence" value="ECO:0007669"/>
    <property type="project" value="UniProtKB-KW"/>
</dbReference>
<dbReference type="GO" id="GO:0048038">
    <property type="term" value="F:quinone binding"/>
    <property type="evidence" value="ECO:0007669"/>
    <property type="project" value="UniProtKB-KW"/>
</dbReference>
<keyword evidence="9" id="KW-0520">NAD</keyword>
<protein>
    <submittedName>
        <fullName evidence="13">NADH-quinone oxidoreductase subunit I</fullName>
    </submittedName>
</protein>
<dbReference type="InterPro" id="IPR010226">
    <property type="entry name" value="NADH_quinone_OxRdtase_chainI"/>
</dbReference>